<evidence type="ECO:0000256" key="5">
    <source>
        <dbReference type="ARBA" id="ARBA00023136"/>
    </source>
</evidence>
<keyword evidence="9" id="KW-1185">Reference proteome</keyword>
<evidence type="ECO:0000259" key="7">
    <source>
        <dbReference type="Pfam" id="PF13396"/>
    </source>
</evidence>
<accession>A0ABW0BWB4</accession>
<dbReference type="RefSeq" id="WP_377913851.1">
    <property type="nucleotide sequence ID" value="NZ_JBHSKS010000004.1"/>
</dbReference>
<organism evidence="8 9">
    <name type="scientific">Algoriphagus aquatilis</name>
    <dbReference type="NCBI Taxonomy" id="490186"/>
    <lineage>
        <taxon>Bacteria</taxon>
        <taxon>Pseudomonadati</taxon>
        <taxon>Bacteroidota</taxon>
        <taxon>Cytophagia</taxon>
        <taxon>Cytophagales</taxon>
        <taxon>Cyclobacteriaceae</taxon>
        <taxon>Algoriphagus</taxon>
    </lineage>
</organism>
<evidence type="ECO:0000313" key="9">
    <source>
        <dbReference type="Proteomes" id="UP001596163"/>
    </source>
</evidence>
<keyword evidence="2" id="KW-1003">Cell membrane</keyword>
<evidence type="ECO:0000256" key="4">
    <source>
        <dbReference type="ARBA" id="ARBA00022989"/>
    </source>
</evidence>
<comment type="caution">
    <text evidence="8">The sequence shown here is derived from an EMBL/GenBank/DDBJ whole genome shotgun (WGS) entry which is preliminary data.</text>
</comment>
<gene>
    <name evidence="8" type="ORF">ACFPIK_07615</name>
</gene>
<feature type="transmembrane region" description="Helical" evidence="6">
    <location>
        <begin position="44"/>
        <end position="63"/>
    </location>
</feature>
<keyword evidence="5 6" id="KW-0472">Membrane</keyword>
<dbReference type="Proteomes" id="UP001596163">
    <property type="component" value="Unassembled WGS sequence"/>
</dbReference>
<evidence type="ECO:0000256" key="2">
    <source>
        <dbReference type="ARBA" id="ARBA00022475"/>
    </source>
</evidence>
<dbReference type="InterPro" id="IPR027379">
    <property type="entry name" value="CLS_N"/>
</dbReference>
<dbReference type="EMBL" id="JBHSKS010000004">
    <property type="protein sequence ID" value="MFC5191630.1"/>
    <property type="molecule type" value="Genomic_DNA"/>
</dbReference>
<keyword evidence="4 6" id="KW-1133">Transmembrane helix</keyword>
<sequence>MDLIIPGYGLMLWQLSGLLLIGLWVYTLFDCLRSEFVEPNQKLIWVILIVFVPFLGPLMYLGLSKKGKVKRSFQADFTRFSSDKFKKK</sequence>
<feature type="domain" description="Cardiolipin synthase N-terminal" evidence="7">
    <location>
        <begin position="23"/>
        <end position="61"/>
    </location>
</feature>
<dbReference type="Pfam" id="PF13396">
    <property type="entry name" value="PLDc_N"/>
    <property type="match status" value="1"/>
</dbReference>
<protein>
    <submittedName>
        <fullName evidence="8">PLD nuclease N-terminal domain-containing protein</fullName>
    </submittedName>
</protein>
<evidence type="ECO:0000256" key="1">
    <source>
        <dbReference type="ARBA" id="ARBA00004651"/>
    </source>
</evidence>
<evidence type="ECO:0000313" key="8">
    <source>
        <dbReference type="EMBL" id="MFC5191630.1"/>
    </source>
</evidence>
<comment type="subcellular location">
    <subcellularLocation>
        <location evidence="1">Cell membrane</location>
        <topology evidence="1">Multi-pass membrane protein</topology>
    </subcellularLocation>
</comment>
<proteinExistence type="predicted"/>
<evidence type="ECO:0000256" key="3">
    <source>
        <dbReference type="ARBA" id="ARBA00022692"/>
    </source>
</evidence>
<reference evidence="9" key="1">
    <citation type="journal article" date="2019" name="Int. J. Syst. Evol. Microbiol.">
        <title>The Global Catalogue of Microorganisms (GCM) 10K type strain sequencing project: providing services to taxonomists for standard genome sequencing and annotation.</title>
        <authorList>
            <consortium name="The Broad Institute Genomics Platform"/>
            <consortium name="The Broad Institute Genome Sequencing Center for Infectious Disease"/>
            <person name="Wu L."/>
            <person name="Ma J."/>
        </authorList>
    </citation>
    <scope>NUCLEOTIDE SEQUENCE [LARGE SCALE GENOMIC DNA]</scope>
    <source>
        <strain evidence="9">CGMCC 1.7030</strain>
    </source>
</reference>
<keyword evidence="3 6" id="KW-0812">Transmembrane</keyword>
<feature type="transmembrane region" description="Helical" evidence="6">
    <location>
        <begin position="12"/>
        <end position="29"/>
    </location>
</feature>
<evidence type="ECO:0000256" key="6">
    <source>
        <dbReference type="SAM" id="Phobius"/>
    </source>
</evidence>
<name>A0ABW0BWB4_9BACT</name>